<dbReference type="OrthoDB" id="3691720at2759"/>
<dbReference type="EMBL" id="QKYT01000327">
    <property type="protein sequence ID" value="RIA87080.1"/>
    <property type="molecule type" value="Genomic_DNA"/>
</dbReference>
<keyword evidence="2" id="KW-1185">Reference proteome</keyword>
<dbReference type="AlphaFoldDB" id="A0A397SLK1"/>
<reference evidence="1 2" key="1">
    <citation type="submission" date="2018-06" db="EMBL/GenBank/DDBJ databases">
        <title>Comparative genomics reveals the genomic features of Rhizophagus irregularis, R. cerebriforme, R. diaphanum and Gigaspora rosea, and their symbiotic lifestyle signature.</title>
        <authorList>
            <person name="Morin E."/>
            <person name="San Clemente H."/>
            <person name="Chen E.C.H."/>
            <person name="De La Providencia I."/>
            <person name="Hainaut M."/>
            <person name="Kuo A."/>
            <person name="Kohler A."/>
            <person name="Murat C."/>
            <person name="Tang N."/>
            <person name="Roy S."/>
            <person name="Loubradou J."/>
            <person name="Henrissat B."/>
            <person name="Grigoriev I.V."/>
            <person name="Corradi N."/>
            <person name="Roux C."/>
            <person name="Martin F.M."/>
        </authorList>
    </citation>
    <scope>NUCLEOTIDE SEQUENCE [LARGE SCALE GENOMIC DNA]</scope>
    <source>
        <strain evidence="1 2">DAOM 227022</strain>
    </source>
</reference>
<accession>A0A397SLK1</accession>
<evidence type="ECO:0008006" key="3">
    <source>
        <dbReference type="Google" id="ProtNLM"/>
    </source>
</evidence>
<organism evidence="1 2">
    <name type="scientific">Glomus cerebriforme</name>
    <dbReference type="NCBI Taxonomy" id="658196"/>
    <lineage>
        <taxon>Eukaryota</taxon>
        <taxon>Fungi</taxon>
        <taxon>Fungi incertae sedis</taxon>
        <taxon>Mucoromycota</taxon>
        <taxon>Glomeromycotina</taxon>
        <taxon>Glomeromycetes</taxon>
        <taxon>Glomerales</taxon>
        <taxon>Glomeraceae</taxon>
        <taxon>Glomus</taxon>
    </lineage>
</organism>
<gene>
    <name evidence="1" type="ORF">C1645_696395</name>
</gene>
<evidence type="ECO:0000313" key="1">
    <source>
        <dbReference type="EMBL" id="RIA87080.1"/>
    </source>
</evidence>
<dbReference type="SUPFAM" id="SSF52540">
    <property type="entry name" value="P-loop containing nucleoside triphosphate hydrolases"/>
    <property type="match status" value="1"/>
</dbReference>
<dbReference type="InterPro" id="IPR027417">
    <property type="entry name" value="P-loop_NTPase"/>
</dbReference>
<proteinExistence type="predicted"/>
<name>A0A397SLK1_9GLOM</name>
<comment type="caution">
    <text evidence="1">The sequence shown here is derived from an EMBL/GenBank/DDBJ whole genome shotgun (WGS) entry which is preliminary data.</text>
</comment>
<dbReference type="Proteomes" id="UP000265703">
    <property type="component" value="Unassembled WGS sequence"/>
</dbReference>
<evidence type="ECO:0000313" key="2">
    <source>
        <dbReference type="Proteomes" id="UP000265703"/>
    </source>
</evidence>
<dbReference type="STRING" id="658196.A0A397SLK1"/>
<protein>
    <recommendedName>
        <fullName evidence="3">ATP-dependent DNA helicase</fullName>
    </recommendedName>
</protein>
<sequence>MTINKSQGQTLNWVGLYLPAPVFAHEQLYVACSRVTSRKNLKILNIKQLGNNIDNVDNDHVNNVNLIECTCNIVYPENFQQKIKIIIIYY</sequence>